<sequence length="90" mass="10578">MERKLFDGWGLFITKDLSYVGFFTDDRVCLIDIEADGIQIIEKSDFKEDYLLSPTEEDMVKFRATLEKAGSGFRDKILEIMKKNSYEFEF</sequence>
<dbReference type="EMBL" id="BK032629">
    <property type="protein sequence ID" value="DAF52165.1"/>
    <property type="molecule type" value="Genomic_DNA"/>
</dbReference>
<accession>A0A8S5SM83</accession>
<reference evidence="1" key="1">
    <citation type="journal article" date="2021" name="Proc. Natl. Acad. Sci. U.S.A.">
        <title>A Catalog of Tens of Thousands of Viruses from Human Metagenomes Reveals Hidden Associations with Chronic Diseases.</title>
        <authorList>
            <person name="Tisza M.J."/>
            <person name="Buck C.B."/>
        </authorList>
    </citation>
    <scope>NUCLEOTIDE SEQUENCE</scope>
    <source>
        <strain evidence="1">CtPoO4</strain>
    </source>
</reference>
<organism evidence="1">
    <name type="scientific">Myoviridae sp. ctPoO4</name>
    <dbReference type="NCBI Taxonomy" id="2827685"/>
    <lineage>
        <taxon>Viruses</taxon>
        <taxon>Duplodnaviria</taxon>
        <taxon>Heunggongvirae</taxon>
        <taxon>Uroviricota</taxon>
        <taxon>Caudoviricetes</taxon>
    </lineage>
</organism>
<name>A0A8S5SM83_9CAUD</name>
<evidence type="ECO:0000313" key="1">
    <source>
        <dbReference type="EMBL" id="DAF52165.1"/>
    </source>
</evidence>
<proteinExistence type="predicted"/>
<protein>
    <submittedName>
        <fullName evidence="1">Uncharacterized protein</fullName>
    </submittedName>
</protein>